<evidence type="ECO:0000256" key="1">
    <source>
        <dbReference type="SAM" id="MobiDB-lite"/>
    </source>
</evidence>
<keyword evidence="3" id="KW-1185">Reference proteome</keyword>
<feature type="compositionally biased region" description="Polar residues" evidence="1">
    <location>
        <begin position="1"/>
        <end position="18"/>
    </location>
</feature>
<comment type="caution">
    <text evidence="2">The sequence shown here is derived from an EMBL/GenBank/DDBJ whole genome shotgun (WGS) entry which is preliminary data.</text>
</comment>
<dbReference type="AlphaFoldDB" id="A0A4C1YHQ2"/>
<feature type="region of interest" description="Disordered" evidence="1">
    <location>
        <begin position="1"/>
        <end position="24"/>
    </location>
</feature>
<sequence>MLTSSSLWGRTCSASRATPSPMMLLRRGNPEKFHELRAVGTPCAFWPLRRSLHSLRAKWAGALMLQKVFSPCESDTLRAPGCTD</sequence>
<dbReference type="Proteomes" id="UP000299102">
    <property type="component" value="Unassembled WGS sequence"/>
</dbReference>
<evidence type="ECO:0000313" key="3">
    <source>
        <dbReference type="Proteomes" id="UP000299102"/>
    </source>
</evidence>
<proteinExistence type="predicted"/>
<gene>
    <name evidence="2" type="ORF">EVAR_82704_1</name>
</gene>
<reference evidence="2 3" key="1">
    <citation type="journal article" date="2019" name="Commun. Biol.">
        <title>The bagworm genome reveals a unique fibroin gene that provides high tensile strength.</title>
        <authorList>
            <person name="Kono N."/>
            <person name="Nakamura H."/>
            <person name="Ohtoshi R."/>
            <person name="Tomita M."/>
            <person name="Numata K."/>
            <person name="Arakawa K."/>
        </authorList>
    </citation>
    <scope>NUCLEOTIDE SEQUENCE [LARGE SCALE GENOMIC DNA]</scope>
</reference>
<dbReference type="EMBL" id="BGZK01001190">
    <property type="protein sequence ID" value="GBP73875.1"/>
    <property type="molecule type" value="Genomic_DNA"/>
</dbReference>
<name>A0A4C1YHQ2_EUMVA</name>
<accession>A0A4C1YHQ2</accession>
<organism evidence="2 3">
    <name type="scientific">Eumeta variegata</name>
    <name type="common">Bagworm moth</name>
    <name type="synonym">Eumeta japonica</name>
    <dbReference type="NCBI Taxonomy" id="151549"/>
    <lineage>
        <taxon>Eukaryota</taxon>
        <taxon>Metazoa</taxon>
        <taxon>Ecdysozoa</taxon>
        <taxon>Arthropoda</taxon>
        <taxon>Hexapoda</taxon>
        <taxon>Insecta</taxon>
        <taxon>Pterygota</taxon>
        <taxon>Neoptera</taxon>
        <taxon>Endopterygota</taxon>
        <taxon>Lepidoptera</taxon>
        <taxon>Glossata</taxon>
        <taxon>Ditrysia</taxon>
        <taxon>Tineoidea</taxon>
        <taxon>Psychidae</taxon>
        <taxon>Oiketicinae</taxon>
        <taxon>Eumeta</taxon>
    </lineage>
</organism>
<protein>
    <submittedName>
        <fullName evidence="2">Uncharacterized protein</fullName>
    </submittedName>
</protein>
<evidence type="ECO:0000313" key="2">
    <source>
        <dbReference type="EMBL" id="GBP73875.1"/>
    </source>
</evidence>